<dbReference type="EMBL" id="LIYF01000001">
    <property type="protein sequence ID" value="KZK08621.1"/>
    <property type="molecule type" value="Genomic_DNA"/>
</dbReference>
<comment type="caution">
    <text evidence="1">The sequence shown here is derived from an EMBL/GenBank/DDBJ whole genome shotgun (WGS) entry which is preliminary data.</text>
</comment>
<dbReference type="Proteomes" id="UP000076519">
    <property type="component" value="Unassembled WGS sequence"/>
</dbReference>
<accession>A0A166WVK0</accession>
<dbReference type="AlphaFoldDB" id="A0A166WVK0"/>
<reference evidence="1 2" key="1">
    <citation type="submission" date="2015-08" db="EMBL/GenBank/DDBJ databases">
        <title>Draft Genome Sequences of 11 Lactococcus lactis subspecies cremoris strains.</title>
        <authorList>
            <person name="Wels M."/>
            <person name="Backus L."/>
            <person name="Boekhorst J."/>
            <person name="Dijkstra A."/>
            <person name="Beerthuizen M."/>
            <person name="Siezen R."/>
            <person name="Bachmann H."/>
            <person name="Van Hijum S."/>
        </authorList>
    </citation>
    <scope>NUCLEOTIDE SEQUENCE [LARGE SCALE GENOMIC DNA]</scope>
    <source>
        <strain evidence="1 2">KW10</strain>
    </source>
</reference>
<evidence type="ECO:0000313" key="2">
    <source>
        <dbReference type="Proteomes" id="UP000076519"/>
    </source>
</evidence>
<name>A0A166WVK0_LACLC</name>
<organism evidence="1 2">
    <name type="scientific">Lactococcus lactis subsp. cremoris</name>
    <name type="common">Streptococcus cremoris</name>
    <dbReference type="NCBI Taxonomy" id="1359"/>
    <lineage>
        <taxon>Bacteria</taxon>
        <taxon>Bacillati</taxon>
        <taxon>Bacillota</taxon>
        <taxon>Bacilli</taxon>
        <taxon>Lactobacillales</taxon>
        <taxon>Streptococcaceae</taxon>
        <taxon>Lactococcus</taxon>
    </lineage>
</organism>
<sequence length="41" mass="4996">MVFSFFHLIFRLFISIAYRQKLKHKKVPIILLTETFLLTEL</sequence>
<proteinExistence type="predicted"/>
<gene>
    <name evidence="1" type="ORF">AB996_0058</name>
</gene>
<evidence type="ECO:0000313" key="1">
    <source>
        <dbReference type="EMBL" id="KZK08621.1"/>
    </source>
</evidence>
<protein>
    <submittedName>
        <fullName evidence="1">Uncharacterized protein</fullName>
    </submittedName>
</protein>